<comment type="caution">
    <text evidence="1">The sequence shown here is derived from an EMBL/GenBank/DDBJ whole genome shotgun (WGS) entry which is preliminary data.</text>
</comment>
<evidence type="ECO:0000313" key="1">
    <source>
        <dbReference type="EMBL" id="GAA4446118.1"/>
    </source>
</evidence>
<name>A0ABP8MA48_9BACT</name>
<protein>
    <submittedName>
        <fullName evidence="1">Uncharacterized protein</fullName>
    </submittedName>
</protein>
<reference evidence="2" key="1">
    <citation type="journal article" date="2019" name="Int. J. Syst. Evol. Microbiol.">
        <title>The Global Catalogue of Microorganisms (GCM) 10K type strain sequencing project: providing services to taxonomists for standard genome sequencing and annotation.</title>
        <authorList>
            <consortium name="The Broad Institute Genomics Platform"/>
            <consortium name="The Broad Institute Genome Sequencing Center for Infectious Disease"/>
            <person name="Wu L."/>
            <person name="Ma J."/>
        </authorList>
    </citation>
    <scope>NUCLEOTIDE SEQUENCE [LARGE SCALE GENOMIC DNA]</scope>
    <source>
        <strain evidence="2">JCM 17927</strain>
    </source>
</reference>
<evidence type="ECO:0000313" key="2">
    <source>
        <dbReference type="Proteomes" id="UP001501175"/>
    </source>
</evidence>
<dbReference type="EMBL" id="BAABHD010000001">
    <property type="protein sequence ID" value="GAA4446118.1"/>
    <property type="molecule type" value="Genomic_DNA"/>
</dbReference>
<sequence length="140" mass="16249">MNIIQGSCLIKFVLDVTGTYYVAEEPNLNCPQVPSRVRIEDKRDIYSGKHSLFLKEWGDVSTKTCKLIPFISPLNLTGHHRLYIGQVRTDEECIRTKENIIIVLRLPNTDELRLRFFPDLELHSINQEQLVSEIIKNKLI</sequence>
<proteinExistence type="predicted"/>
<dbReference type="Proteomes" id="UP001501175">
    <property type="component" value="Unassembled WGS sequence"/>
</dbReference>
<organism evidence="1 2">
    <name type="scientific">Nibrella saemangeumensis</name>
    <dbReference type="NCBI Taxonomy" id="1084526"/>
    <lineage>
        <taxon>Bacteria</taxon>
        <taxon>Pseudomonadati</taxon>
        <taxon>Bacteroidota</taxon>
        <taxon>Cytophagia</taxon>
        <taxon>Cytophagales</taxon>
        <taxon>Spirosomataceae</taxon>
        <taxon>Nibrella</taxon>
    </lineage>
</organism>
<gene>
    <name evidence="1" type="ORF">GCM10023189_00930</name>
</gene>
<accession>A0ABP8MA48</accession>
<keyword evidence="2" id="KW-1185">Reference proteome</keyword>